<feature type="compositionally biased region" description="Basic residues" evidence="1">
    <location>
        <begin position="1100"/>
        <end position="1114"/>
    </location>
</feature>
<evidence type="ECO:0000256" key="2">
    <source>
        <dbReference type="SAM" id="Phobius"/>
    </source>
</evidence>
<dbReference type="GO" id="GO:0005509">
    <property type="term" value="F:calcium ion binding"/>
    <property type="evidence" value="ECO:0007669"/>
    <property type="project" value="InterPro"/>
</dbReference>
<evidence type="ECO:0000313" key="6">
    <source>
        <dbReference type="Proteomes" id="UP000244855"/>
    </source>
</evidence>
<keyword evidence="3" id="KW-0732">Signal</keyword>
<proteinExistence type="predicted"/>
<feature type="region of interest" description="Disordered" evidence="1">
    <location>
        <begin position="1229"/>
        <end position="1301"/>
    </location>
</feature>
<keyword evidence="6" id="KW-1185">Reference proteome</keyword>
<dbReference type="Pfam" id="PF05345">
    <property type="entry name" value="He_PIG"/>
    <property type="match status" value="2"/>
</dbReference>
<feature type="compositionally biased region" description="Polar residues" evidence="1">
    <location>
        <begin position="710"/>
        <end position="724"/>
    </location>
</feature>
<feature type="compositionally biased region" description="Basic residues" evidence="1">
    <location>
        <begin position="833"/>
        <end position="842"/>
    </location>
</feature>
<feature type="region of interest" description="Disordered" evidence="1">
    <location>
        <begin position="487"/>
        <end position="594"/>
    </location>
</feature>
<feature type="compositionally biased region" description="Acidic residues" evidence="1">
    <location>
        <begin position="893"/>
        <end position="909"/>
    </location>
</feature>
<dbReference type="EMBL" id="KZ805411">
    <property type="protein sequence ID" value="PVH98551.1"/>
    <property type="molecule type" value="Genomic_DNA"/>
</dbReference>
<feature type="signal peptide" evidence="3">
    <location>
        <begin position="1"/>
        <end position="22"/>
    </location>
</feature>
<feature type="domain" description="Dystroglycan-type cadherin-like" evidence="4">
    <location>
        <begin position="140"/>
        <end position="234"/>
    </location>
</feature>
<name>A0A2V1DL31_9PLEO</name>
<dbReference type="STRING" id="97972.A0A2V1DL31"/>
<protein>
    <recommendedName>
        <fullName evidence="4">Dystroglycan-type cadherin-like domain-containing protein</fullName>
    </recommendedName>
</protein>
<evidence type="ECO:0000259" key="4">
    <source>
        <dbReference type="SMART" id="SM00736"/>
    </source>
</evidence>
<evidence type="ECO:0000256" key="3">
    <source>
        <dbReference type="SAM" id="SignalP"/>
    </source>
</evidence>
<dbReference type="Gene3D" id="2.60.40.10">
    <property type="entry name" value="Immunoglobulins"/>
    <property type="match status" value="3"/>
</dbReference>
<keyword evidence="2" id="KW-0812">Transmembrane</keyword>
<reference evidence="5 6" key="1">
    <citation type="journal article" date="2018" name="Sci. Rep.">
        <title>Comparative genomics provides insights into the lifestyle and reveals functional heterogeneity of dark septate endophytic fungi.</title>
        <authorList>
            <person name="Knapp D.G."/>
            <person name="Nemeth J.B."/>
            <person name="Barry K."/>
            <person name="Hainaut M."/>
            <person name="Henrissat B."/>
            <person name="Johnson J."/>
            <person name="Kuo A."/>
            <person name="Lim J.H.P."/>
            <person name="Lipzen A."/>
            <person name="Nolan M."/>
            <person name="Ohm R.A."/>
            <person name="Tamas L."/>
            <person name="Grigoriev I.V."/>
            <person name="Spatafora J.W."/>
            <person name="Nagy L.G."/>
            <person name="Kovacs G.M."/>
        </authorList>
    </citation>
    <scope>NUCLEOTIDE SEQUENCE [LARGE SCALE GENOMIC DNA]</scope>
    <source>
        <strain evidence="5 6">DSE2036</strain>
    </source>
</reference>
<dbReference type="Proteomes" id="UP000244855">
    <property type="component" value="Unassembled WGS sequence"/>
</dbReference>
<dbReference type="GO" id="GO:0016020">
    <property type="term" value="C:membrane"/>
    <property type="evidence" value="ECO:0007669"/>
    <property type="project" value="InterPro"/>
</dbReference>
<sequence length="1380" mass="150986">MARICHLVTGLAAIATLASVVASSPQVNYPLNLQLPPVARVGEQYRFQFASTTFQPNPDQLQYSLVGNPSWLHLNSSNRTLWGTPESNDVGTATFSITAAGEAGAVANMESKLLVVEDGPAMIGNISQQLSKSGQLTGPNSLTLLPSQPFEIRFDKEIFDSKGRDLSYYATSADHTPLPAWVSFNAQSLSFSGTTPFSPSPQSCNVLLIASSTPDFAETSAAFTIVGSSHQLLFRPQSQTLNVSKGQKVQIANLKQKLFLYNAPIMDADIQSAKAEIPPWLSFDNHSFEITGVPPGGLMAQDLSITVIDKYGDSARHDIHVSFISKLFTAGIEQLNITAGQPFEYTIPRSILAQEGENVFLNMRGLEQWLKFDPDTLTIRGTIPDEAVPRETDISMTATTSDGASQDSQTIPVRILEHSGAAGSKDDSNGLGSQITDGALNTHARSSNRKRAGIIAGSVISAIVATMILVAIIRCLHRRKKKYAKGYISPRAPRSPRKSDISRPLPPIVEEWGKVDIAHDADLEKGKDEEDPPKRTPEPPPRLDLNLPSKQSKHHSATSSLDEPGDRIFSDFSSSPYGLQDEAGPSRCPHDSMRTPTKILRTESELSPHKERERSSLIYRDTACHSPTPSVKRRQRSIRHVPTGHTYSSSGGTNLTSRHRRSVKSSSSATNTLSMASTVATAIPQPHRARHTTQLTTPLDKRPSIRSVVPETSTVRTLPSQSSTSEKRISWTERRKTYFKDRASSQKNVSFFGGGATRVASGSYSKPPAFLTQHNTPVTETALQPISDNVVKLSDDPASDIATPVDLPDTVKIRRPFETPSPRSESGKFSGTLRKKRSSLIRRHTEELASKEQYLRQSPERERHTSVVHLPQVPNPRARGLKSGLNESTQEQIYEDSEMSVSEYSDEETTIQSYDNRSTITQADFVVRPLNPNKKRNKQNSNTNTRKELKRTSEREATPYFTAPFEHGGKENDSPYHDGTPKQTTSGRESPARYSGSVTTTRIRDSITQSPSPSPTRRRPKTSTGLRTSTRIVRMSSNASSPRARRRPLSQTHAVRASSPRSHRPTSQDRNSRSSTIKTTTHYPSPSLTRSQSSAFPHFAAKKRSSRQTHRHTHTTTTESHPETQDPTTHPRHRSRRSQSTQLEDLPHDRDISGNLILLPSPSPPPPSLPEKNPRRPTTTFTLTPTQTKIPTKRRSHNPQAATATSSHPFYQANRRGAGVRSLFHHYHHHNQQPIPPSSSSSPPPPSSSPPPPSKLSPFPPTTTTTTTTTTHRDPPHAPLPVPPLSLRNNNKKKERDSNDARESWFRGIDLGLGCSSGEGEGVGLGLGGVMAGRERDRRRSFVGGGDGYYEDGGGGGGSGAGGSGGGGTGFWGEGEKAFM</sequence>
<dbReference type="SUPFAM" id="SSF49313">
    <property type="entry name" value="Cadherin-like"/>
    <property type="match status" value="3"/>
</dbReference>
<dbReference type="InterPro" id="IPR013783">
    <property type="entry name" value="Ig-like_fold"/>
</dbReference>
<organism evidence="5 6">
    <name type="scientific">Periconia macrospinosa</name>
    <dbReference type="NCBI Taxonomy" id="97972"/>
    <lineage>
        <taxon>Eukaryota</taxon>
        <taxon>Fungi</taxon>
        <taxon>Dikarya</taxon>
        <taxon>Ascomycota</taxon>
        <taxon>Pezizomycotina</taxon>
        <taxon>Dothideomycetes</taxon>
        <taxon>Pleosporomycetidae</taxon>
        <taxon>Pleosporales</taxon>
        <taxon>Massarineae</taxon>
        <taxon>Periconiaceae</taxon>
        <taxon>Periconia</taxon>
    </lineage>
</organism>
<keyword evidence="2" id="KW-0472">Membrane</keyword>
<feature type="compositionally biased region" description="Gly residues" evidence="1">
    <location>
        <begin position="1353"/>
        <end position="1373"/>
    </location>
</feature>
<evidence type="ECO:0000256" key="1">
    <source>
        <dbReference type="SAM" id="MobiDB-lite"/>
    </source>
</evidence>
<feature type="domain" description="Dystroglycan-type cadherin-like" evidence="4">
    <location>
        <begin position="26"/>
        <end position="122"/>
    </location>
</feature>
<feature type="compositionally biased region" description="Pro residues" evidence="1">
    <location>
        <begin position="1234"/>
        <end position="1261"/>
    </location>
</feature>
<feature type="chain" id="PRO_5015930154" description="Dystroglycan-type cadherin-like domain-containing protein" evidence="3">
    <location>
        <begin position="23"/>
        <end position="1380"/>
    </location>
</feature>
<feature type="compositionally biased region" description="Polar residues" evidence="1">
    <location>
        <begin position="910"/>
        <end position="922"/>
    </location>
</feature>
<feature type="compositionally biased region" description="Basic and acidic residues" evidence="1">
    <location>
        <begin position="843"/>
        <end position="865"/>
    </location>
</feature>
<accession>A0A2V1DL31</accession>
<feature type="region of interest" description="Disordered" evidence="1">
    <location>
        <begin position="814"/>
        <end position="1212"/>
    </location>
</feature>
<feature type="region of interest" description="Disordered" evidence="1">
    <location>
        <begin position="1353"/>
        <end position="1380"/>
    </location>
</feature>
<feature type="compositionally biased region" description="Polar residues" evidence="1">
    <location>
        <begin position="1198"/>
        <end position="1209"/>
    </location>
</feature>
<gene>
    <name evidence="5" type="ORF">DM02DRAFT_657251</name>
</gene>
<evidence type="ECO:0000313" key="5">
    <source>
        <dbReference type="EMBL" id="PVH98551.1"/>
    </source>
</evidence>
<dbReference type="InterPro" id="IPR015919">
    <property type="entry name" value="Cadherin-like_sf"/>
</dbReference>
<dbReference type="OrthoDB" id="41532at2759"/>
<feature type="transmembrane region" description="Helical" evidence="2">
    <location>
        <begin position="454"/>
        <end position="476"/>
    </location>
</feature>
<feature type="region of interest" description="Disordered" evidence="1">
    <location>
        <begin position="623"/>
        <end position="729"/>
    </location>
</feature>
<feature type="compositionally biased region" description="Low complexity" evidence="1">
    <location>
        <begin position="664"/>
        <end position="678"/>
    </location>
</feature>
<feature type="compositionally biased region" description="Basic and acidic residues" evidence="1">
    <location>
        <begin position="1292"/>
        <end position="1301"/>
    </location>
</feature>
<feature type="compositionally biased region" description="Basic and acidic residues" evidence="1">
    <location>
        <begin position="945"/>
        <end position="957"/>
    </location>
</feature>
<feature type="compositionally biased region" description="Polar residues" evidence="1">
    <location>
        <begin position="645"/>
        <end position="655"/>
    </location>
</feature>
<dbReference type="SMART" id="SM00736">
    <property type="entry name" value="CADG"/>
    <property type="match status" value="2"/>
</dbReference>
<feature type="compositionally biased region" description="Basic and acidic residues" evidence="1">
    <location>
        <begin position="511"/>
        <end position="537"/>
    </location>
</feature>
<dbReference type="InterPro" id="IPR006644">
    <property type="entry name" value="Cadg"/>
</dbReference>
<keyword evidence="2" id="KW-1133">Transmembrane helix</keyword>
<feature type="compositionally biased region" description="Polar residues" evidence="1">
    <location>
        <begin position="1073"/>
        <end position="1095"/>
    </location>
</feature>
<feature type="compositionally biased region" description="Basic and acidic residues" evidence="1">
    <location>
        <begin position="967"/>
        <end position="980"/>
    </location>
</feature>
<feature type="compositionally biased region" description="Low complexity" evidence="1">
    <location>
        <begin position="1177"/>
        <end position="1190"/>
    </location>
</feature>